<protein>
    <recommendedName>
        <fullName evidence="3">Diaminopimelate epimerase</fullName>
    </recommendedName>
</protein>
<dbReference type="EMBL" id="CP000724">
    <property type="protein sequence ID" value="ABR48211.1"/>
    <property type="molecule type" value="Genomic_DNA"/>
</dbReference>
<dbReference type="KEGG" id="amt:Amet_2050"/>
<dbReference type="InterPro" id="IPR058944">
    <property type="entry name" value="CntK-like"/>
</dbReference>
<accession>A6TPU3</accession>
<dbReference type="eggNOG" id="COG0384">
    <property type="taxonomic scope" value="Bacteria"/>
</dbReference>
<dbReference type="OrthoDB" id="9813391at2"/>
<proteinExistence type="predicted"/>
<gene>
    <name evidence="1" type="ordered locus">Amet_2050</name>
</gene>
<dbReference type="RefSeq" id="WP_012063191.1">
    <property type="nucleotide sequence ID" value="NC_009633.1"/>
</dbReference>
<organism evidence="1 2">
    <name type="scientific">Alkaliphilus metalliredigens (strain QYMF)</name>
    <dbReference type="NCBI Taxonomy" id="293826"/>
    <lineage>
        <taxon>Bacteria</taxon>
        <taxon>Bacillati</taxon>
        <taxon>Bacillota</taxon>
        <taxon>Clostridia</taxon>
        <taxon>Peptostreptococcales</taxon>
        <taxon>Natronincolaceae</taxon>
        <taxon>Alkaliphilus</taxon>
    </lineage>
</organism>
<keyword evidence="2" id="KW-1185">Reference proteome</keyword>
<evidence type="ECO:0008006" key="3">
    <source>
        <dbReference type="Google" id="ProtNLM"/>
    </source>
</evidence>
<dbReference type="AlphaFoldDB" id="A6TPU3"/>
<dbReference type="Proteomes" id="UP000001572">
    <property type="component" value="Chromosome"/>
</dbReference>
<evidence type="ECO:0000313" key="2">
    <source>
        <dbReference type="Proteomes" id="UP000001572"/>
    </source>
</evidence>
<dbReference type="Pfam" id="PF26317">
    <property type="entry name" value="CntK_N"/>
    <property type="match status" value="1"/>
</dbReference>
<dbReference type="STRING" id="293826.Amet_2050"/>
<dbReference type="HOGENOM" id="CLU_087271_0_0_9"/>
<name>A6TPU3_ALKMQ</name>
<reference evidence="2" key="1">
    <citation type="journal article" date="2016" name="Genome Announc.">
        <title>Complete genome sequence of Alkaliphilus metalliredigens strain QYMF, an alkaliphilic and metal-reducing bacterium isolated from borax-contaminated leachate ponds.</title>
        <authorList>
            <person name="Hwang C."/>
            <person name="Copeland A."/>
            <person name="Lucas S."/>
            <person name="Lapidus A."/>
            <person name="Barry K."/>
            <person name="Detter J.C."/>
            <person name="Glavina Del Rio T."/>
            <person name="Hammon N."/>
            <person name="Israni S."/>
            <person name="Dalin E."/>
            <person name="Tice H."/>
            <person name="Pitluck S."/>
            <person name="Chertkov O."/>
            <person name="Brettin T."/>
            <person name="Bruce D."/>
            <person name="Han C."/>
            <person name="Schmutz J."/>
            <person name="Larimer F."/>
            <person name="Land M.L."/>
            <person name="Hauser L."/>
            <person name="Kyrpides N."/>
            <person name="Mikhailova N."/>
            <person name="Ye Q."/>
            <person name="Zhou J."/>
            <person name="Richardson P."/>
            <person name="Fields M.W."/>
        </authorList>
    </citation>
    <scope>NUCLEOTIDE SEQUENCE [LARGE SCALE GENOMIC DNA]</scope>
    <source>
        <strain evidence="2">QYMF</strain>
    </source>
</reference>
<sequence length="274" mass="30633">MEKIEFVKMNPNKNATIIVLNDYPREKYVLLSKELMRMESVYGEQVGFVETSTDPQAYCRLHMMGGEFCANAVASLCSYLAYEENVKVGEKKQCKIEVSGSENLIECETRRLSKGYRARITMPLPSEIREESITYGGQNIKFGIVEYSGVCQGIVHDEQQGEQSKTLAHYILHHGLAEGYATKGVTLFSNKSQSISPLIFVKETNTEIWENSCGIASASLAAYQAYKQREDITLNIAQPSGDYVCAQATYDNGFIQRVTIEEDVFLSAMGTAFI</sequence>
<evidence type="ECO:0000313" key="1">
    <source>
        <dbReference type="EMBL" id="ABR48211.1"/>
    </source>
</evidence>